<feature type="signal peptide" evidence="16">
    <location>
        <begin position="1"/>
        <end position="19"/>
    </location>
</feature>
<feature type="compositionally biased region" description="Polar residues" evidence="15">
    <location>
        <begin position="86"/>
        <end position="101"/>
    </location>
</feature>
<keyword evidence="18" id="KW-1185">Reference proteome</keyword>
<keyword evidence="10" id="KW-0091">Biomineralization</keyword>
<evidence type="ECO:0000256" key="16">
    <source>
        <dbReference type="SAM" id="SignalP"/>
    </source>
</evidence>
<comment type="caution">
    <text evidence="17">The sequence shown here is derived from an EMBL/GenBank/DDBJ whole genome shotgun (WGS) entry which is preliminary data.</text>
</comment>
<dbReference type="PANTHER" id="PTHR16237">
    <property type="entry name" value="ODONTOGENIC AMELOBLAST-ASSOCIATED PROTEIN"/>
    <property type="match status" value="1"/>
</dbReference>
<sequence length="201" mass="21407">MMKLQVIILIAALLSICTSVPIFQPQIGILASASNEILGLNGLTLGSLGLGPAQGPTLFSPFLMQQQPPQVLNYNPGLQGAFLPPQINQGQQDQPLSNPGQGPNIGLPAQNPPPGYPYFLTNFYPMRPPLRLMPNQNTVPNVQGQGTIQQMMPVQPVQPIQPIQNRGKGTDAKVTSAPDYRGDRPGPGIGEGNAGFPLFEP</sequence>
<keyword evidence="8" id="KW-0963">Cytoplasm</keyword>
<evidence type="ECO:0000313" key="18">
    <source>
        <dbReference type="Proteomes" id="UP000316079"/>
    </source>
</evidence>
<evidence type="ECO:0000256" key="6">
    <source>
        <dbReference type="ARBA" id="ARBA00011457"/>
    </source>
</evidence>
<evidence type="ECO:0000256" key="3">
    <source>
        <dbReference type="ARBA" id="ARBA00004496"/>
    </source>
</evidence>
<evidence type="ECO:0000256" key="4">
    <source>
        <dbReference type="ARBA" id="ARBA00004613"/>
    </source>
</evidence>
<comment type="function">
    <text evidence="1">Tooth-associated epithelia protein that probably plays a role in odontogenesis, the complex process that results in the initiation and generation of the tooth. May be incorporated in the enamel matrix at the end of mineralization process. Involved in the induction of RHOA activity via interaction with ARHGEF and expression of downstream factors such as ROCK. Plays a role in attachment of the junctional epithelium to the tooth surface.</text>
</comment>
<dbReference type="Proteomes" id="UP000316079">
    <property type="component" value="Unassembled WGS sequence"/>
</dbReference>
<dbReference type="PANTHER" id="PTHR16237:SF3">
    <property type="entry name" value="ODONTOGENIC AMELOBLAST-ASSOCIATED PROTEIN"/>
    <property type="match status" value="1"/>
</dbReference>
<evidence type="ECO:0000256" key="1">
    <source>
        <dbReference type="ARBA" id="ARBA00002615"/>
    </source>
</evidence>
<dbReference type="GO" id="GO:0005634">
    <property type="term" value="C:nucleus"/>
    <property type="evidence" value="ECO:0007669"/>
    <property type="project" value="UniProtKB-SubCell"/>
</dbReference>
<feature type="region of interest" description="Disordered" evidence="15">
    <location>
        <begin position="82"/>
        <end position="105"/>
    </location>
</feature>
<accession>A0A553PZ09</accession>
<dbReference type="GO" id="GO:0005576">
    <property type="term" value="C:extracellular region"/>
    <property type="evidence" value="ECO:0007669"/>
    <property type="project" value="UniProtKB-SubCell"/>
</dbReference>
<evidence type="ECO:0000256" key="9">
    <source>
        <dbReference type="ARBA" id="ARBA00022525"/>
    </source>
</evidence>
<evidence type="ECO:0000256" key="10">
    <source>
        <dbReference type="ARBA" id="ARBA00022591"/>
    </source>
</evidence>
<comment type="subcellular location">
    <subcellularLocation>
        <location evidence="3">Cytoplasm</location>
    </subcellularLocation>
    <subcellularLocation>
        <location evidence="2">Nucleus</location>
    </subcellularLocation>
    <subcellularLocation>
        <location evidence="4">Secreted</location>
    </subcellularLocation>
</comment>
<keyword evidence="9" id="KW-0964">Secreted</keyword>
<proteinExistence type="inferred from homology"/>
<comment type="similarity">
    <text evidence="5">Belongs to the ODAM family.</text>
</comment>
<evidence type="ECO:0000256" key="15">
    <source>
        <dbReference type="SAM" id="MobiDB-lite"/>
    </source>
</evidence>
<comment type="subunit">
    <text evidence="6">Interacts (via C-terminus) with ARHGEF5.</text>
</comment>
<dbReference type="GO" id="GO:0031214">
    <property type="term" value="P:biomineral tissue development"/>
    <property type="evidence" value="ECO:0007669"/>
    <property type="project" value="UniProtKB-KW"/>
</dbReference>
<keyword evidence="11 16" id="KW-0732">Signal</keyword>
<evidence type="ECO:0000256" key="5">
    <source>
        <dbReference type="ARBA" id="ARBA00009134"/>
    </source>
</evidence>
<gene>
    <name evidence="17" type="ORF">DNTS_027917</name>
</gene>
<name>A0A553PZ09_9TELE</name>
<dbReference type="AlphaFoldDB" id="A0A553PZ09"/>
<evidence type="ECO:0000256" key="11">
    <source>
        <dbReference type="ARBA" id="ARBA00022729"/>
    </source>
</evidence>
<keyword evidence="12" id="KW-0325">Glycoprotein</keyword>
<evidence type="ECO:0000256" key="13">
    <source>
        <dbReference type="ARBA" id="ARBA00023242"/>
    </source>
</evidence>
<dbReference type="EMBL" id="SRMA01026527">
    <property type="protein sequence ID" value="TRY82918.1"/>
    <property type="molecule type" value="Genomic_DNA"/>
</dbReference>
<evidence type="ECO:0000256" key="2">
    <source>
        <dbReference type="ARBA" id="ARBA00004123"/>
    </source>
</evidence>
<evidence type="ECO:0000313" key="17">
    <source>
        <dbReference type="EMBL" id="TRY82918.1"/>
    </source>
</evidence>
<feature type="chain" id="PRO_5022160302" description="Odontogenic ameloblast-associated protein" evidence="16">
    <location>
        <begin position="20"/>
        <end position="201"/>
    </location>
</feature>
<evidence type="ECO:0000256" key="14">
    <source>
        <dbReference type="ARBA" id="ARBA00030324"/>
    </source>
</evidence>
<protein>
    <recommendedName>
        <fullName evidence="7">Odontogenic ameloblast-associated protein</fullName>
    </recommendedName>
    <alternativeName>
        <fullName evidence="14">Apin</fullName>
    </alternativeName>
</protein>
<keyword evidence="13" id="KW-0539">Nucleus</keyword>
<evidence type="ECO:0000256" key="12">
    <source>
        <dbReference type="ARBA" id="ARBA00023180"/>
    </source>
</evidence>
<reference evidence="17 18" key="1">
    <citation type="journal article" date="2019" name="Sci. Data">
        <title>Hybrid genome assembly and annotation of Danionella translucida.</title>
        <authorList>
            <person name="Kadobianskyi M."/>
            <person name="Schulze L."/>
            <person name="Schuelke M."/>
            <person name="Judkewitz B."/>
        </authorList>
    </citation>
    <scope>NUCLEOTIDE SEQUENCE [LARGE SCALE GENOMIC DNA]</scope>
    <source>
        <strain evidence="17 18">Bolton</strain>
    </source>
</reference>
<evidence type="ECO:0000256" key="8">
    <source>
        <dbReference type="ARBA" id="ARBA00022490"/>
    </source>
</evidence>
<feature type="region of interest" description="Disordered" evidence="15">
    <location>
        <begin position="160"/>
        <end position="201"/>
    </location>
</feature>
<evidence type="ECO:0000256" key="7">
    <source>
        <dbReference type="ARBA" id="ARBA00017762"/>
    </source>
</evidence>
<dbReference type="STRING" id="623744.A0A553PZ09"/>
<dbReference type="InterPro" id="IPR026802">
    <property type="entry name" value="Odam"/>
</dbReference>
<dbReference type="OrthoDB" id="8862784at2759"/>
<organism evidence="17 18">
    <name type="scientific">Danionella cerebrum</name>
    <dbReference type="NCBI Taxonomy" id="2873325"/>
    <lineage>
        <taxon>Eukaryota</taxon>
        <taxon>Metazoa</taxon>
        <taxon>Chordata</taxon>
        <taxon>Craniata</taxon>
        <taxon>Vertebrata</taxon>
        <taxon>Euteleostomi</taxon>
        <taxon>Actinopterygii</taxon>
        <taxon>Neopterygii</taxon>
        <taxon>Teleostei</taxon>
        <taxon>Ostariophysi</taxon>
        <taxon>Cypriniformes</taxon>
        <taxon>Danionidae</taxon>
        <taxon>Danioninae</taxon>
        <taxon>Danionella</taxon>
    </lineage>
</organism>
<dbReference type="GO" id="GO:0005737">
    <property type="term" value="C:cytoplasm"/>
    <property type="evidence" value="ECO:0007669"/>
    <property type="project" value="UniProtKB-SubCell"/>
</dbReference>